<dbReference type="Pfam" id="PF01068">
    <property type="entry name" value="DNA_ligase_A_M"/>
    <property type="match status" value="1"/>
</dbReference>
<name>A0A0F9E2Y3_9ZZZZ</name>
<keyword evidence="3" id="KW-0235">DNA replication</keyword>
<evidence type="ECO:0000256" key="3">
    <source>
        <dbReference type="ARBA" id="ARBA00022705"/>
    </source>
</evidence>
<comment type="caution">
    <text evidence="7">The sequence shown here is derived from an EMBL/GenBank/DDBJ whole genome shotgun (WGS) entry which is preliminary data.</text>
</comment>
<evidence type="ECO:0000256" key="4">
    <source>
        <dbReference type="ARBA" id="ARBA00022763"/>
    </source>
</evidence>
<evidence type="ECO:0000256" key="2">
    <source>
        <dbReference type="ARBA" id="ARBA00022598"/>
    </source>
</evidence>
<dbReference type="Gene3D" id="3.30.1490.70">
    <property type="match status" value="1"/>
</dbReference>
<dbReference type="GO" id="GO:0006310">
    <property type="term" value="P:DNA recombination"/>
    <property type="evidence" value="ECO:0007669"/>
    <property type="project" value="InterPro"/>
</dbReference>
<dbReference type="CDD" id="cd08041">
    <property type="entry name" value="OBF_kDNA_ligase_like"/>
    <property type="match status" value="1"/>
</dbReference>
<dbReference type="SUPFAM" id="SSF50249">
    <property type="entry name" value="Nucleic acid-binding proteins"/>
    <property type="match status" value="1"/>
</dbReference>
<dbReference type="PANTHER" id="PTHR47810:SF1">
    <property type="entry name" value="DNA LIGASE B"/>
    <property type="match status" value="1"/>
</dbReference>
<protein>
    <recommendedName>
        <fullName evidence="6">ATP-dependent DNA ligase family profile domain-containing protein</fullName>
    </recommendedName>
</protein>
<sequence>MITKPMLAGTVKDMAKIQYPVLCTPKLDGIRCLKIDGKAVSRNFKKIPNTYIRSWIEEFFPDGVDGELIAEGGTFQETTSAVMREDGARKVVFYYVFDYVKNDVKRTYSERMEDLADHLEGVPKEMCKRVLPTTIKNETELLAFEKKCLADGYEGVMLRRPDGPYKEGRSTVREGYLLKLKRFVDSEAVIVGFEERLHNENVATKDAFGRTERSSHKANMTPTGMLGAFVVKEGKMSFKIGSGFTEKQRIEIWNNRDKYLGQLAKYKSQKQGSKDAPRFPIFLGVRNKNDC</sequence>
<dbReference type="GO" id="GO:0005524">
    <property type="term" value="F:ATP binding"/>
    <property type="evidence" value="ECO:0007669"/>
    <property type="project" value="InterPro"/>
</dbReference>
<dbReference type="Gene3D" id="3.30.470.30">
    <property type="entry name" value="DNA ligase/mRNA capping enzyme"/>
    <property type="match status" value="1"/>
</dbReference>
<evidence type="ECO:0000259" key="6">
    <source>
        <dbReference type="PROSITE" id="PS50160"/>
    </source>
</evidence>
<dbReference type="GO" id="GO:0006281">
    <property type="term" value="P:DNA repair"/>
    <property type="evidence" value="ECO:0007669"/>
    <property type="project" value="UniProtKB-KW"/>
</dbReference>
<dbReference type="InterPro" id="IPR012310">
    <property type="entry name" value="DNA_ligase_ATP-dep_cent"/>
</dbReference>
<dbReference type="SUPFAM" id="SSF56091">
    <property type="entry name" value="DNA ligase/mRNA capping enzyme, catalytic domain"/>
    <property type="match status" value="1"/>
</dbReference>
<dbReference type="AlphaFoldDB" id="A0A0F9E2Y3"/>
<dbReference type="Gene3D" id="2.40.50.140">
    <property type="entry name" value="Nucleic acid-binding proteins"/>
    <property type="match status" value="1"/>
</dbReference>
<keyword evidence="2" id="KW-0436">Ligase</keyword>
<dbReference type="CDD" id="cd07896">
    <property type="entry name" value="Adenylation_kDNA_ligase_like"/>
    <property type="match status" value="1"/>
</dbReference>
<evidence type="ECO:0000313" key="7">
    <source>
        <dbReference type="EMBL" id="KKL68388.1"/>
    </source>
</evidence>
<evidence type="ECO:0000256" key="1">
    <source>
        <dbReference type="ARBA" id="ARBA00001968"/>
    </source>
</evidence>
<dbReference type="EMBL" id="LAZR01026545">
    <property type="protein sequence ID" value="KKL68388.1"/>
    <property type="molecule type" value="Genomic_DNA"/>
</dbReference>
<organism evidence="7">
    <name type="scientific">marine sediment metagenome</name>
    <dbReference type="NCBI Taxonomy" id="412755"/>
    <lineage>
        <taxon>unclassified sequences</taxon>
        <taxon>metagenomes</taxon>
        <taxon>ecological metagenomes</taxon>
    </lineage>
</organism>
<evidence type="ECO:0000256" key="5">
    <source>
        <dbReference type="ARBA" id="ARBA00023204"/>
    </source>
</evidence>
<dbReference type="InterPro" id="IPR016059">
    <property type="entry name" value="DNA_ligase_ATP-dep_CS"/>
</dbReference>
<proteinExistence type="predicted"/>
<dbReference type="InterPro" id="IPR050326">
    <property type="entry name" value="NAD_dep_DNA_ligaseB"/>
</dbReference>
<dbReference type="Pfam" id="PF14743">
    <property type="entry name" value="DNA_ligase_OB_2"/>
    <property type="match status" value="1"/>
</dbReference>
<dbReference type="InterPro" id="IPR029319">
    <property type="entry name" value="DNA_ligase_OB"/>
</dbReference>
<dbReference type="PROSITE" id="PS50160">
    <property type="entry name" value="DNA_LIGASE_A3"/>
    <property type="match status" value="1"/>
</dbReference>
<dbReference type="PROSITE" id="PS00333">
    <property type="entry name" value="DNA_LIGASE_A2"/>
    <property type="match status" value="1"/>
</dbReference>
<dbReference type="PANTHER" id="PTHR47810">
    <property type="entry name" value="DNA LIGASE"/>
    <property type="match status" value="1"/>
</dbReference>
<dbReference type="InterPro" id="IPR012340">
    <property type="entry name" value="NA-bd_OB-fold"/>
</dbReference>
<accession>A0A0F9E2Y3</accession>
<dbReference type="GO" id="GO:0006260">
    <property type="term" value="P:DNA replication"/>
    <property type="evidence" value="ECO:0007669"/>
    <property type="project" value="UniProtKB-KW"/>
</dbReference>
<gene>
    <name evidence="7" type="ORF">LCGC14_2125500</name>
</gene>
<dbReference type="GO" id="GO:0003910">
    <property type="term" value="F:DNA ligase (ATP) activity"/>
    <property type="evidence" value="ECO:0007669"/>
    <property type="project" value="InterPro"/>
</dbReference>
<keyword evidence="5" id="KW-0234">DNA repair</keyword>
<comment type="cofactor">
    <cofactor evidence="1">
        <name>a divalent metal cation</name>
        <dbReference type="ChEBI" id="CHEBI:60240"/>
    </cofactor>
</comment>
<reference evidence="7" key="1">
    <citation type="journal article" date="2015" name="Nature">
        <title>Complex archaea that bridge the gap between prokaryotes and eukaryotes.</title>
        <authorList>
            <person name="Spang A."/>
            <person name="Saw J.H."/>
            <person name="Jorgensen S.L."/>
            <person name="Zaremba-Niedzwiedzka K."/>
            <person name="Martijn J."/>
            <person name="Lind A.E."/>
            <person name="van Eijk R."/>
            <person name="Schleper C."/>
            <person name="Guy L."/>
            <person name="Ettema T.J."/>
        </authorList>
    </citation>
    <scope>NUCLEOTIDE SEQUENCE</scope>
</reference>
<keyword evidence="4" id="KW-0227">DNA damage</keyword>
<feature type="domain" description="ATP-dependent DNA ligase family profile" evidence="6">
    <location>
        <begin position="92"/>
        <end position="231"/>
    </location>
</feature>